<organism evidence="1 2">
    <name type="scientific">Terrisporobacter hibernicus</name>
    <dbReference type="NCBI Taxonomy" id="2813371"/>
    <lineage>
        <taxon>Bacteria</taxon>
        <taxon>Bacillati</taxon>
        <taxon>Bacillota</taxon>
        <taxon>Clostridia</taxon>
        <taxon>Peptostreptococcales</taxon>
        <taxon>Peptostreptococcaceae</taxon>
        <taxon>Terrisporobacter</taxon>
    </lineage>
</organism>
<dbReference type="Proteomes" id="UP001198983">
    <property type="component" value="Chromosome"/>
</dbReference>
<evidence type="ECO:0000313" key="1">
    <source>
        <dbReference type="EMBL" id="UEL48207.1"/>
    </source>
</evidence>
<keyword evidence="2" id="KW-1185">Reference proteome</keyword>
<gene>
    <name evidence="1" type="ORF">JW646_01790</name>
</gene>
<dbReference type="EMBL" id="CP081135">
    <property type="protein sequence ID" value="UEL48207.1"/>
    <property type="molecule type" value="Genomic_DNA"/>
</dbReference>
<evidence type="ECO:0000313" key="2">
    <source>
        <dbReference type="Proteomes" id="UP001198983"/>
    </source>
</evidence>
<sequence>MCTRGLHEKDLLAPPRTKIIINKNTTLQELTQLAIHECIKNKSTICIGGKHPSSWHCKKK</sequence>
<dbReference type="AlphaFoldDB" id="A0AAX2ZII8"/>
<reference evidence="1 2" key="1">
    <citation type="journal article" date="2023" name="Int. J. Syst. Evol. Microbiol.">
        <title>Terrisporobacter hibernicus sp. nov., isolated from bovine faeces in Northern Ireland.</title>
        <authorList>
            <person name="Mitchell M."/>
            <person name="Nguyen S.V."/>
            <person name="Connor M."/>
            <person name="Fairley D.J."/>
            <person name="Donoghue O."/>
            <person name="Marshall H."/>
            <person name="Koolman L."/>
            <person name="McMullan G."/>
            <person name="Schaffer K.E."/>
            <person name="McGrath J.W."/>
            <person name="Fanning S."/>
        </authorList>
    </citation>
    <scope>NUCLEOTIDE SEQUENCE [LARGE SCALE GENOMIC DNA]</scope>
    <source>
        <strain evidence="1 2">MCA3</strain>
    </source>
</reference>
<dbReference type="KEGG" id="tem:JW646_01790"/>
<protein>
    <submittedName>
        <fullName evidence="1">Uncharacterized protein</fullName>
    </submittedName>
</protein>
<dbReference type="RefSeq" id="WP_228416356.1">
    <property type="nucleotide sequence ID" value="NZ_CP081135.1"/>
</dbReference>
<name>A0AAX2ZII8_9FIRM</name>
<accession>A0AAX2ZII8</accession>
<proteinExistence type="predicted"/>